<proteinExistence type="predicted"/>
<protein>
    <submittedName>
        <fullName evidence="2">Uncharacterized protein</fullName>
    </submittedName>
</protein>
<evidence type="ECO:0000313" key="3">
    <source>
        <dbReference type="Proteomes" id="UP001566132"/>
    </source>
</evidence>
<reference evidence="2 3" key="1">
    <citation type="submission" date="2024-05" db="EMBL/GenBank/DDBJ databases">
        <title>Genetic variation in Jamaican populations of the coffee berry borer (Hypothenemus hampei).</title>
        <authorList>
            <person name="Errbii M."/>
            <person name="Myrie A."/>
        </authorList>
    </citation>
    <scope>NUCLEOTIDE SEQUENCE [LARGE SCALE GENOMIC DNA]</scope>
    <source>
        <strain evidence="2">JA-Hopewell-2020-01-JO</strain>
        <tissue evidence="2">Whole body</tissue>
    </source>
</reference>
<comment type="caution">
    <text evidence="2">The sequence shown here is derived from an EMBL/GenBank/DDBJ whole genome shotgun (WGS) entry which is preliminary data.</text>
</comment>
<dbReference type="Proteomes" id="UP001566132">
    <property type="component" value="Unassembled WGS sequence"/>
</dbReference>
<dbReference type="EMBL" id="JBDJPC010000007">
    <property type="protein sequence ID" value="KAL1494594.1"/>
    <property type="molecule type" value="Genomic_DNA"/>
</dbReference>
<comment type="subcellular location">
    <subcellularLocation>
        <location evidence="1">Nucleus</location>
    </subcellularLocation>
</comment>
<accession>A0ABD1EIR6</accession>
<evidence type="ECO:0000313" key="2">
    <source>
        <dbReference type="EMBL" id="KAL1494594.1"/>
    </source>
</evidence>
<dbReference type="SUPFAM" id="SSF46689">
    <property type="entry name" value="Homeodomain-like"/>
    <property type="match status" value="1"/>
</dbReference>
<gene>
    <name evidence="2" type="ORF">ABEB36_010167</name>
</gene>
<dbReference type="AlphaFoldDB" id="A0ABD1EIR6"/>
<name>A0ABD1EIR6_HYPHA</name>
<dbReference type="InterPro" id="IPR009057">
    <property type="entry name" value="Homeodomain-like_sf"/>
</dbReference>
<sequence length="93" mass="10909">MATKQTVSLKLNLRCMLKTWREDTWGVTSKCEQAIGMLEMGQNQRAVSEALNTTASIINRLRRRYWETGSIRETHTGRTRVMRLVHDRFIQLQ</sequence>
<keyword evidence="3" id="KW-1185">Reference proteome</keyword>
<evidence type="ECO:0000256" key="1">
    <source>
        <dbReference type="ARBA" id="ARBA00004123"/>
    </source>
</evidence>
<organism evidence="2 3">
    <name type="scientific">Hypothenemus hampei</name>
    <name type="common">Coffee berry borer</name>
    <dbReference type="NCBI Taxonomy" id="57062"/>
    <lineage>
        <taxon>Eukaryota</taxon>
        <taxon>Metazoa</taxon>
        <taxon>Ecdysozoa</taxon>
        <taxon>Arthropoda</taxon>
        <taxon>Hexapoda</taxon>
        <taxon>Insecta</taxon>
        <taxon>Pterygota</taxon>
        <taxon>Neoptera</taxon>
        <taxon>Endopterygota</taxon>
        <taxon>Coleoptera</taxon>
        <taxon>Polyphaga</taxon>
        <taxon>Cucujiformia</taxon>
        <taxon>Curculionidae</taxon>
        <taxon>Scolytinae</taxon>
        <taxon>Hypothenemus</taxon>
    </lineage>
</organism>
<dbReference type="GO" id="GO:0005634">
    <property type="term" value="C:nucleus"/>
    <property type="evidence" value="ECO:0007669"/>
    <property type="project" value="UniProtKB-SubCell"/>
</dbReference>